<protein>
    <submittedName>
        <fullName evidence="1">Uncharacterized protein</fullName>
    </submittedName>
</protein>
<dbReference type="EMBL" id="GU244497">
    <property type="protein sequence ID" value="ADO67550.1"/>
    <property type="molecule type" value="Genomic_DNA"/>
</dbReference>
<organism evidence="1 2">
    <name type="scientific">Cafeteria roenbergensis virus (strain BV-PW1)</name>
    <name type="common">CroV</name>
    <dbReference type="NCBI Taxonomy" id="693272"/>
    <lineage>
        <taxon>Viruses</taxon>
        <taxon>Varidnaviria</taxon>
        <taxon>Bamfordvirae</taxon>
        <taxon>Nucleocytoviricota</taxon>
        <taxon>Megaviricetes</taxon>
        <taxon>Imitervirales</taxon>
        <taxon>Mimiviridae</taxon>
        <taxon>Aliimimivirinae</taxon>
        <taxon>Rheavirus</taxon>
        <taxon>Rheavirus sinusmexicani</taxon>
    </lineage>
</organism>
<evidence type="ECO:0000313" key="1">
    <source>
        <dbReference type="EMBL" id="ADO67550.1"/>
    </source>
</evidence>
<evidence type="ECO:0000313" key="2">
    <source>
        <dbReference type="Proteomes" id="UP000029781"/>
    </source>
</evidence>
<gene>
    <name evidence="1" type="ORF">crov516</name>
</gene>
<dbReference type="KEGG" id="vg:9887919"/>
<dbReference type="Proteomes" id="UP000029781">
    <property type="component" value="Segment"/>
</dbReference>
<sequence length="415" mass="49921">MHDLLIYMSKPMNKNYNFKSFKIHYNYIYYQNNNNNNKNKDNIIKIYNLEQFKSHFNNSSNYNKGKNSTKNDNKNLQLVLYGLCPLKNDNNIDYETIGDLKYNNNYNYQIEAKCYIKNEEKIIDNIIKQINTNKNKDFLEDVRMTNKRHTMVNKKFESNYLLFYFLRISIDKNIYNQIYNPLKYNELYKNYIKDFKNKINEMKDINIINENIDKIIRFSKEIHPNKVFLKSKGELLTFVLLILSLDFKIEANQKLLPNINSDRKLEFDFYFGDNNTIIIIEVDGTQHKKENKTSKNDKIKDLMIKELNDLENKKLMNIIRFDKLDSNNIKKDKFEEMYNKLFEITTSCNLDISSKKECIVKHLCNFYIKLKTEIFNYSIEYDTDKISNLEKGLSIYRDIFNKSIEYKNKSKNIII</sequence>
<proteinExistence type="predicted"/>
<accession>E3T5T7</accession>
<dbReference type="RefSeq" id="YP_003970149.1">
    <property type="nucleotide sequence ID" value="NC_014637.1"/>
</dbReference>
<name>E3T5T7_CROVB</name>
<organismHost>
    <name type="scientific">Cafeteria roenbergensis</name>
    <name type="common">Marine flagellate</name>
    <dbReference type="NCBI Taxonomy" id="33653"/>
</organismHost>
<dbReference type="GeneID" id="9887919"/>
<reference evidence="1 2" key="1">
    <citation type="journal article" date="2010" name="Proc. Natl. Acad. Sci. U.S.A.">
        <title>Giant virus with a remarkable complement of genes infects marine zooplankton.</title>
        <authorList>
            <person name="Fischer M.G."/>
            <person name="Allen M.J."/>
            <person name="Wilson W.H."/>
            <person name="Suttle C.A."/>
        </authorList>
    </citation>
    <scope>NUCLEOTIDE SEQUENCE [LARGE SCALE GENOMIC DNA]</scope>
    <source>
        <strain evidence="1 2">BV-PW1</strain>
    </source>
</reference>
<keyword evidence="2" id="KW-1185">Reference proteome</keyword>